<keyword evidence="3" id="KW-0040">ANK repeat</keyword>
<keyword evidence="6" id="KW-1185">Reference proteome</keyword>
<dbReference type="RefSeq" id="WP_012779309.1">
    <property type="nucleotide sequence ID" value="NC_012997.1"/>
</dbReference>
<keyword evidence="2" id="KW-0808">Transferase</keyword>
<dbReference type="Proteomes" id="UP000009080">
    <property type="component" value="Chromosome"/>
</dbReference>
<evidence type="ECO:0000256" key="1">
    <source>
        <dbReference type="ARBA" id="ARBA00022490"/>
    </source>
</evidence>
<dbReference type="SUPFAM" id="SSF48403">
    <property type="entry name" value="Ankyrin repeat"/>
    <property type="match status" value="1"/>
</dbReference>
<evidence type="ECO:0000313" key="5">
    <source>
        <dbReference type="EMBL" id="ACR10637.1"/>
    </source>
</evidence>
<sequence length="248" mass="27721">MNHFKRISVDEADQILARFPEALLLDIRDERSFQESHHPRAQLLTDANLRKIMKNTDKTCPVLIYCYHGNSSQDIARMFADFGFKQTYSVDGGYSAWSHHISSEFQVGEKLQNWLDSKGYDGGDINARIDDCNRTAIMIAARSADSEIVRELVNAGANPNLADCEGNNALWYACMSQCIACVKLMLKADAEVDNHNIHGFTPLNYSVGMDDIFNLLANYFCDDSLLRLHATGGDEQNHNLIATPAVAL</sequence>
<dbReference type="KEGG" id="ttu:TERTU_1516"/>
<dbReference type="InterPro" id="IPR001763">
    <property type="entry name" value="Rhodanese-like_dom"/>
</dbReference>
<dbReference type="Pfam" id="PF00581">
    <property type="entry name" value="Rhodanese"/>
    <property type="match status" value="1"/>
</dbReference>
<keyword evidence="1" id="KW-0963">Cytoplasm</keyword>
<dbReference type="EMBL" id="CP001614">
    <property type="protein sequence ID" value="ACR10637.1"/>
    <property type="molecule type" value="Genomic_DNA"/>
</dbReference>
<evidence type="ECO:0000313" key="6">
    <source>
        <dbReference type="Proteomes" id="UP000009080"/>
    </source>
</evidence>
<proteinExistence type="predicted"/>
<evidence type="ECO:0000259" key="4">
    <source>
        <dbReference type="PROSITE" id="PS50206"/>
    </source>
</evidence>
<dbReference type="PROSITE" id="PS50088">
    <property type="entry name" value="ANK_REPEAT"/>
    <property type="match status" value="1"/>
</dbReference>
<reference evidence="5 6" key="1">
    <citation type="journal article" date="2009" name="PLoS ONE">
        <title>The complete genome of Teredinibacter turnerae T7901: an intracellular endosymbiont of marine wood-boring bivalves (shipworms).</title>
        <authorList>
            <person name="Yang J.C."/>
            <person name="Madupu R."/>
            <person name="Durkin A.S."/>
            <person name="Ekborg N.A."/>
            <person name="Pedamallu C.S."/>
            <person name="Hostetler J.B."/>
            <person name="Radune D."/>
            <person name="Toms B.S."/>
            <person name="Henrissat B."/>
            <person name="Coutinho P.M."/>
            <person name="Schwarz S."/>
            <person name="Field L."/>
            <person name="Trindade-Silva A.E."/>
            <person name="Soares C.A.G."/>
            <person name="Elshahawi S."/>
            <person name="Hanora A."/>
            <person name="Schmidt E.W."/>
            <person name="Haygood M.G."/>
            <person name="Posfai J."/>
            <person name="Benner J."/>
            <person name="Madinger C."/>
            <person name="Nove J."/>
            <person name="Anton B."/>
            <person name="Chaudhary K."/>
            <person name="Foster J."/>
            <person name="Holman A."/>
            <person name="Kumar S."/>
            <person name="Lessard P.A."/>
            <person name="Luyten Y.A."/>
            <person name="Slatko B."/>
            <person name="Wood N."/>
            <person name="Wu B."/>
            <person name="Teplitski M."/>
            <person name="Mougous J.D."/>
            <person name="Ward N."/>
            <person name="Eisen J.A."/>
            <person name="Badger J.H."/>
            <person name="Distel D.L."/>
        </authorList>
    </citation>
    <scope>NUCLEOTIDE SEQUENCE [LARGE SCALE GENOMIC DNA]</scope>
    <source>
        <strain evidence="6">ATCC 39867 / T7901</strain>
    </source>
</reference>
<name>C5BT90_TERTT</name>
<dbReference type="SMART" id="SM00248">
    <property type="entry name" value="ANK"/>
    <property type="match status" value="3"/>
</dbReference>
<feature type="repeat" description="ANK" evidence="3">
    <location>
        <begin position="132"/>
        <end position="164"/>
    </location>
</feature>
<dbReference type="STRING" id="377629.TERTU_1516"/>
<dbReference type="Gene3D" id="3.40.250.10">
    <property type="entry name" value="Rhodanese-like domain"/>
    <property type="match status" value="1"/>
</dbReference>
<dbReference type="Pfam" id="PF12796">
    <property type="entry name" value="Ank_2"/>
    <property type="match status" value="1"/>
</dbReference>
<dbReference type="Gene3D" id="1.25.40.20">
    <property type="entry name" value="Ankyrin repeat-containing domain"/>
    <property type="match status" value="1"/>
</dbReference>
<dbReference type="InterPro" id="IPR036770">
    <property type="entry name" value="Ankyrin_rpt-contain_sf"/>
</dbReference>
<dbReference type="InterPro" id="IPR023695">
    <property type="entry name" value="Thiosulf_sulfurTrfase"/>
</dbReference>
<dbReference type="PROSITE" id="PS50206">
    <property type="entry name" value="RHODANESE_3"/>
    <property type="match status" value="1"/>
</dbReference>
<dbReference type="OrthoDB" id="9811849at2"/>
<dbReference type="eggNOG" id="COG0666">
    <property type="taxonomic scope" value="Bacteria"/>
</dbReference>
<gene>
    <name evidence="5" type="ordered locus">TERTU_1516</name>
</gene>
<dbReference type="CDD" id="cd01444">
    <property type="entry name" value="GlpE_ST"/>
    <property type="match status" value="1"/>
</dbReference>
<dbReference type="PANTHER" id="PTHR43031">
    <property type="entry name" value="FAD-DEPENDENT OXIDOREDUCTASE"/>
    <property type="match status" value="1"/>
</dbReference>
<dbReference type="InterPro" id="IPR036873">
    <property type="entry name" value="Rhodanese-like_dom_sf"/>
</dbReference>
<dbReference type="InterPro" id="IPR002110">
    <property type="entry name" value="Ankyrin_rpt"/>
</dbReference>
<dbReference type="GO" id="GO:0005737">
    <property type="term" value="C:cytoplasm"/>
    <property type="evidence" value="ECO:0007669"/>
    <property type="project" value="InterPro"/>
</dbReference>
<evidence type="ECO:0000256" key="3">
    <source>
        <dbReference type="PROSITE-ProRule" id="PRU00023"/>
    </source>
</evidence>
<dbReference type="HOGENOM" id="CLU_1068029_0_0_6"/>
<evidence type="ECO:0000256" key="2">
    <source>
        <dbReference type="ARBA" id="ARBA00022679"/>
    </source>
</evidence>
<dbReference type="InterPro" id="IPR050229">
    <property type="entry name" value="GlpE_sulfurtransferase"/>
</dbReference>
<accession>C5BT90</accession>
<feature type="domain" description="Rhodanese" evidence="4">
    <location>
        <begin position="18"/>
        <end position="106"/>
    </location>
</feature>
<dbReference type="GO" id="GO:0004792">
    <property type="term" value="F:thiosulfate-cyanide sulfurtransferase activity"/>
    <property type="evidence" value="ECO:0007669"/>
    <property type="project" value="InterPro"/>
</dbReference>
<protein>
    <recommendedName>
        <fullName evidence="4">Rhodanese domain-containing protein</fullName>
    </recommendedName>
</protein>
<dbReference type="PANTHER" id="PTHR43031:SF6">
    <property type="entry name" value="THIOSULFATE SULFURTRANSFERASE GLPE"/>
    <property type="match status" value="1"/>
</dbReference>
<organism evidence="5 6">
    <name type="scientific">Teredinibacter turnerae (strain ATCC 39867 / T7901)</name>
    <dbReference type="NCBI Taxonomy" id="377629"/>
    <lineage>
        <taxon>Bacteria</taxon>
        <taxon>Pseudomonadati</taxon>
        <taxon>Pseudomonadota</taxon>
        <taxon>Gammaproteobacteria</taxon>
        <taxon>Cellvibrionales</taxon>
        <taxon>Cellvibrionaceae</taxon>
        <taxon>Teredinibacter</taxon>
    </lineage>
</organism>
<dbReference type="eggNOG" id="COG0607">
    <property type="taxonomic scope" value="Bacteria"/>
</dbReference>
<dbReference type="PROSITE" id="PS50297">
    <property type="entry name" value="ANK_REP_REGION"/>
    <property type="match status" value="1"/>
</dbReference>
<dbReference type="AlphaFoldDB" id="C5BT90"/>
<dbReference type="SMART" id="SM00450">
    <property type="entry name" value="RHOD"/>
    <property type="match status" value="1"/>
</dbReference>